<evidence type="ECO:0000313" key="4">
    <source>
        <dbReference type="Proteomes" id="UP000437017"/>
    </source>
</evidence>
<dbReference type="Proteomes" id="UP000437017">
    <property type="component" value="Unassembled WGS sequence"/>
</dbReference>
<dbReference type="AlphaFoldDB" id="A0A6A1Q4A3"/>
<dbReference type="Pfam" id="PF14075">
    <property type="entry name" value="UBN_AB"/>
    <property type="match status" value="1"/>
</dbReference>
<feature type="region of interest" description="Disordered" evidence="1">
    <location>
        <begin position="49"/>
        <end position="82"/>
    </location>
</feature>
<dbReference type="OrthoDB" id="68076at2759"/>
<dbReference type="GO" id="GO:0005634">
    <property type="term" value="C:nucleus"/>
    <property type="evidence" value="ECO:0007669"/>
    <property type="project" value="TreeGrafter"/>
</dbReference>
<comment type="caution">
    <text evidence="3">The sequence shown here is derived from an EMBL/GenBank/DDBJ whole genome shotgun (WGS) entry which is preliminary data.</text>
</comment>
<evidence type="ECO:0000259" key="2">
    <source>
        <dbReference type="Pfam" id="PF14075"/>
    </source>
</evidence>
<evidence type="ECO:0000256" key="1">
    <source>
        <dbReference type="SAM" id="MobiDB-lite"/>
    </source>
</evidence>
<dbReference type="GO" id="GO:0006325">
    <property type="term" value="P:chromatin organization"/>
    <property type="evidence" value="ECO:0007669"/>
    <property type="project" value="TreeGrafter"/>
</dbReference>
<feature type="domain" description="Ubinuclein middle" evidence="2">
    <location>
        <begin position="7"/>
        <end position="151"/>
    </location>
</feature>
<dbReference type="EMBL" id="SGJD01001011">
    <property type="protein sequence ID" value="KAB0402357.1"/>
    <property type="molecule type" value="Genomic_DNA"/>
</dbReference>
<organism evidence="3 4">
    <name type="scientific">Balaenoptera physalus</name>
    <name type="common">Fin whale</name>
    <name type="synonym">Balaena physalus</name>
    <dbReference type="NCBI Taxonomy" id="9770"/>
    <lineage>
        <taxon>Eukaryota</taxon>
        <taxon>Metazoa</taxon>
        <taxon>Chordata</taxon>
        <taxon>Craniata</taxon>
        <taxon>Vertebrata</taxon>
        <taxon>Euteleostomi</taxon>
        <taxon>Mammalia</taxon>
        <taxon>Eutheria</taxon>
        <taxon>Laurasiatheria</taxon>
        <taxon>Artiodactyla</taxon>
        <taxon>Whippomorpha</taxon>
        <taxon>Cetacea</taxon>
        <taxon>Mysticeti</taxon>
        <taxon>Balaenopteridae</taxon>
        <taxon>Balaenoptera</taxon>
    </lineage>
</organism>
<dbReference type="PANTHER" id="PTHR21669">
    <property type="entry name" value="CAPZ-INTERACTING PROTEIN AND RELATED PROTEINS"/>
    <property type="match status" value="1"/>
</dbReference>
<keyword evidence="4" id="KW-1185">Reference proteome</keyword>
<feature type="non-terminal residue" evidence="3">
    <location>
        <position position="1"/>
    </location>
</feature>
<dbReference type="InterPro" id="IPR026947">
    <property type="entry name" value="UBN_middle_dom"/>
</dbReference>
<accession>A0A6A1Q4A3</accession>
<proteinExistence type="predicted"/>
<reference evidence="3 4" key="1">
    <citation type="journal article" date="2019" name="PLoS ONE">
        <title>Genomic analyses reveal an absence of contemporary introgressive admixture between fin whales and blue whales, despite known hybrids.</title>
        <authorList>
            <person name="Westbury M.V."/>
            <person name="Petersen B."/>
            <person name="Lorenzen E.D."/>
        </authorList>
    </citation>
    <scope>NUCLEOTIDE SEQUENCE [LARGE SCALE GENOMIC DNA]</scope>
    <source>
        <strain evidence="3">FinWhale-01</strain>
    </source>
</reference>
<gene>
    <name evidence="3" type="ORF">E2I00_000207</name>
</gene>
<evidence type="ECO:0000313" key="3">
    <source>
        <dbReference type="EMBL" id="KAB0402357.1"/>
    </source>
</evidence>
<sequence length="371" mass="40981">DSEERGHVTSSLLGSKDILVTLAPKLHLCGVHLKAPLQKLKEAIGRAMPEQMAHTPQAKAAEMLEEEKDKEQSEQICSGNEEEKGSRAQKKCQWNAGIKKGLFQVVKMEPEGYNLERNESQSRQDCVKALLDAEVQTLWPQSWVHTRSLCKESRPHHGSLTSLLTEKKLCNHPLNFLAEWTVALEQSEEKNPNSSGYKELSCQAPLSRAFQKNRGLNGSTTEPGPKSVLYAVTEQRKASLPPLTYFHLATPSPHLPPVASIPPRQPLQEASSYTSLSHMAKPHSANSSGLSYKPALAGSTSQHEALLWKNNDPELPFLPKTCSHVYSLPAWDSLSMDGSQAHSEHTSVPQKLALGVQMEILVMGAKEAQRR</sequence>
<dbReference type="PANTHER" id="PTHR21669:SF12">
    <property type="entry name" value="UBINUCLEIN-1"/>
    <property type="match status" value="1"/>
</dbReference>
<protein>
    <recommendedName>
        <fullName evidence="2">Ubinuclein middle domain-containing protein</fullName>
    </recommendedName>
</protein>
<name>A0A6A1Q4A3_BALPH</name>